<evidence type="ECO:0000313" key="1">
    <source>
        <dbReference type="EMBL" id="RZC69594.1"/>
    </source>
</evidence>
<reference evidence="1 2" key="1">
    <citation type="journal article" date="2018" name="Science">
        <title>The opium poppy genome and morphinan production.</title>
        <authorList>
            <person name="Guo L."/>
            <person name="Winzer T."/>
            <person name="Yang X."/>
            <person name="Li Y."/>
            <person name="Ning Z."/>
            <person name="He Z."/>
            <person name="Teodor R."/>
            <person name="Lu Y."/>
            <person name="Bowser T.A."/>
            <person name="Graham I.A."/>
            <person name="Ye K."/>
        </authorList>
    </citation>
    <scope>NUCLEOTIDE SEQUENCE [LARGE SCALE GENOMIC DNA]</scope>
    <source>
        <strain evidence="2">cv. HN1</strain>
        <tissue evidence="1">Leaves</tissue>
    </source>
</reference>
<keyword evidence="2" id="KW-1185">Reference proteome</keyword>
<sequence length="130" mass="14461">MGCRIWGEFEKTVGGRKKESVAEKWLWCVSCSCSYKQWQMEEYEIGAGLEAIAGDAQIDNGLVTCEVVQFQMEKDAAGMVVCRQGFGALAVRTRMQLKWLWGWLQMELCSSVGVAVAVAGRASGDRNVWI</sequence>
<dbReference type="Gramene" id="RZC69594">
    <property type="protein sequence ID" value="RZC69594"/>
    <property type="gene ID" value="C5167_032725"/>
</dbReference>
<name>A0A4Y7K8B7_PAPSO</name>
<dbReference type="AlphaFoldDB" id="A0A4Y7K8B7"/>
<organism evidence="1 2">
    <name type="scientific">Papaver somniferum</name>
    <name type="common">Opium poppy</name>
    <dbReference type="NCBI Taxonomy" id="3469"/>
    <lineage>
        <taxon>Eukaryota</taxon>
        <taxon>Viridiplantae</taxon>
        <taxon>Streptophyta</taxon>
        <taxon>Embryophyta</taxon>
        <taxon>Tracheophyta</taxon>
        <taxon>Spermatophyta</taxon>
        <taxon>Magnoliopsida</taxon>
        <taxon>Ranunculales</taxon>
        <taxon>Papaveraceae</taxon>
        <taxon>Papaveroideae</taxon>
        <taxon>Papaver</taxon>
    </lineage>
</organism>
<evidence type="ECO:0000313" key="2">
    <source>
        <dbReference type="Proteomes" id="UP000316621"/>
    </source>
</evidence>
<gene>
    <name evidence="1" type="ORF">C5167_032725</name>
</gene>
<dbReference type="EMBL" id="CM010721">
    <property type="protein sequence ID" value="RZC69594.1"/>
    <property type="molecule type" value="Genomic_DNA"/>
</dbReference>
<protein>
    <submittedName>
        <fullName evidence="1">Uncharacterized protein</fullName>
    </submittedName>
</protein>
<dbReference type="Proteomes" id="UP000316621">
    <property type="component" value="Chromosome 7"/>
</dbReference>
<proteinExistence type="predicted"/>
<accession>A0A4Y7K8B7</accession>